<dbReference type="Proteomes" id="UP000574276">
    <property type="component" value="Unassembled WGS sequence"/>
</dbReference>
<dbReference type="Gene3D" id="3.30.70.360">
    <property type="match status" value="1"/>
</dbReference>
<evidence type="ECO:0000256" key="2">
    <source>
        <dbReference type="ARBA" id="ARBA00022670"/>
    </source>
</evidence>
<dbReference type="EMBL" id="JACEGA010000001">
    <property type="protein sequence ID" value="MBB2183909.1"/>
    <property type="molecule type" value="Genomic_DNA"/>
</dbReference>
<accession>A0A839K4E3</accession>
<keyword evidence="4 10" id="KW-0378">Hydrolase</keyword>
<dbReference type="SUPFAM" id="SSF53187">
    <property type="entry name" value="Zn-dependent exopeptidases"/>
    <property type="match status" value="1"/>
</dbReference>
<dbReference type="InterPro" id="IPR002933">
    <property type="entry name" value="Peptidase_M20"/>
</dbReference>
<dbReference type="AlphaFoldDB" id="A0A839K4E3"/>
<keyword evidence="3 8" id="KW-0479">Metal-binding</keyword>
<keyword evidence="5" id="KW-0862">Zinc</keyword>
<dbReference type="GO" id="GO:0046872">
    <property type="term" value="F:metal ion binding"/>
    <property type="evidence" value="ECO:0007669"/>
    <property type="project" value="UniProtKB-UniRule"/>
</dbReference>
<dbReference type="InterPro" id="IPR010162">
    <property type="entry name" value="PepT-like"/>
</dbReference>
<dbReference type="PROSITE" id="PS00758">
    <property type="entry name" value="ARGE_DAPE_CPG2_1"/>
    <property type="match status" value="1"/>
</dbReference>
<evidence type="ECO:0000256" key="4">
    <source>
        <dbReference type="ARBA" id="ARBA00022801"/>
    </source>
</evidence>
<dbReference type="NCBIfam" id="TIGR01883">
    <property type="entry name" value="PepT-like"/>
    <property type="match status" value="1"/>
</dbReference>
<evidence type="ECO:0000256" key="8">
    <source>
        <dbReference type="PIRSR" id="PIRSR001123-2"/>
    </source>
</evidence>
<comment type="cofactor">
    <cofactor evidence="1">
        <name>Zn(2+)</name>
        <dbReference type="ChEBI" id="CHEBI:29105"/>
    </cofactor>
</comment>
<dbReference type="GO" id="GO:0004177">
    <property type="term" value="F:aminopeptidase activity"/>
    <property type="evidence" value="ECO:0007669"/>
    <property type="project" value="UniProtKB-UniRule"/>
</dbReference>
<dbReference type="InterPro" id="IPR001261">
    <property type="entry name" value="ArgE/DapE_CS"/>
</dbReference>
<dbReference type="PANTHER" id="PTHR42994">
    <property type="entry name" value="PEPTIDASE T"/>
    <property type="match status" value="1"/>
</dbReference>
<evidence type="ECO:0000256" key="1">
    <source>
        <dbReference type="ARBA" id="ARBA00001947"/>
    </source>
</evidence>
<dbReference type="SUPFAM" id="SSF55031">
    <property type="entry name" value="Bacterial exopeptidase dimerisation domain"/>
    <property type="match status" value="1"/>
</dbReference>
<dbReference type="InterPro" id="IPR008007">
    <property type="entry name" value="Peptidase_M42"/>
</dbReference>
<sequence length="370" mass="40697">MVNKDRIVSDFCRLVEIDSPSLQEREMADTLINELRKLGFEVTEDMAGKKKQGNCGNIYGFLKGEVEGNPLLFSSHMDTVEPSRNKKAIIHSDGTITGNGTTVLGADDLSGVVAILEALRVIKEKKIPHRSIEVLFTIAEEIYLQGSEVFDYSVIKAKEAYVLDLDGTIGTAARKAPSHYAFEVQIIGKASHAGFAPEQGINAISIAAEAIAKIKQGRIDEETTVNIGTIKGGKATNIVSEECHIMGEVRSLKHDKCMMELEKIRQVFTETAVNHGAELQFSLPRGYQAYEVDAIHPVVERFTDACKSLQYPVKLIETFGGSDSNHFNRNGITSIVMACGMHKSHSTEEYTHMDDLVKCSSLVLKLMTSK</sequence>
<protein>
    <submittedName>
        <fullName evidence="10">M20/M25/M40 family metallo-hydrolase</fullName>
    </submittedName>
</protein>
<proteinExistence type="inferred from homology"/>
<dbReference type="RefSeq" id="WP_228353521.1">
    <property type="nucleotide sequence ID" value="NZ_JACEGA010000001.1"/>
</dbReference>
<keyword evidence="6" id="KW-0482">Metalloprotease</keyword>
<evidence type="ECO:0000256" key="6">
    <source>
        <dbReference type="ARBA" id="ARBA00023049"/>
    </source>
</evidence>
<evidence type="ECO:0000313" key="11">
    <source>
        <dbReference type="Proteomes" id="UP000574276"/>
    </source>
</evidence>
<evidence type="ECO:0000259" key="9">
    <source>
        <dbReference type="Pfam" id="PF07687"/>
    </source>
</evidence>
<keyword evidence="2" id="KW-0645">Protease</keyword>
<feature type="domain" description="Peptidase M20 dimerisation" evidence="9">
    <location>
        <begin position="182"/>
        <end position="274"/>
    </location>
</feature>
<gene>
    <name evidence="10" type="ORF">H0486_13600</name>
</gene>
<keyword evidence="11" id="KW-1185">Reference proteome</keyword>
<feature type="binding site" evidence="8">
    <location>
        <position position="345"/>
    </location>
    <ligand>
        <name>Zn(2+)</name>
        <dbReference type="ChEBI" id="CHEBI:29105"/>
        <label>2</label>
    </ligand>
</feature>
<reference evidence="10 11" key="1">
    <citation type="submission" date="2020-07" db="EMBL/GenBank/DDBJ databases">
        <title>Characterization and genome sequencing of isolate MD1, a novel member within the family Lachnospiraceae.</title>
        <authorList>
            <person name="Rettenmaier R."/>
            <person name="Di Bello L."/>
            <person name="Zinser C."/>
            <person name="Scheitz K."/>
            <person name="Liebl W."/>
            <person name="Zverlov V."/>
        </authorList>
    </citation>
    <scope>NUCLEOTIDE SEQUENCE [LARGE SCALE GENOMIC DNA]</scope>
    <source>
        <strain evidence="10 11">MD1</strain>
    </source>
</reference>
<dbReference type="InterPro" id="IPR036264">
    <property type="entry name" value="Bact_exopeptidase_dim_dom"/>
</dbReference>
<comment type="similarity">
    <text evidence="7">Belongs to the peptidase M42 family.</text>
</comment>
<comment type="caution">
    <text evidence="10">The sequence shown here is derived from an EMBL/GenBank/DDBJ whole genome shotgun (WGS) entry which is preliminary data.</text>
</comment>
<organism evidence="10 11">
    <name type="scientific">Variimorphobacter saccharofermentans</name>
    <dbReference type="NCBI Taxonomy" id="2755051"/>
    <lineage>
        <taxon>Bacteria</taxon>
        <taxon>Bacillati</taxon>
        <taxon>Bacillota</taxon>
        <taxon>Clostridia</taxon>
        <taxon>Lachnospirales</taxon>
        <taxon>Lachnospiraceae</taxon>
        <taxon>Variimorphobacter</taxon>
    </lineage>
</organism>
<dbReference type="PANTHER" id="PTHR42994:SF2">
    <property type="entry name" value="PEPTIDASE"/>
    <property type="match status" value="1"/>
</dbReference>
<evidence type="ECO:0000256" key="3">
    <source>
        <dbReference type="ARBA" id="ARBA00022723"/>
    </source>
</evidence>
<dbReference type="GO" id="GO:0008237">
    <property type="term" value="F:metallopeptidase activity"/>
    <property type="evidence" value="ECO:0007669"/>
    <property type="project" value="UniProtKB-KW"/>
</dbReference>
<dbReference type="PIRSF" id="PIRSF001123">
    <property type="entry name" value="PepA_GA"/>
    <property type="match status" value="1"/>
</dbReference>
<dbReference type="GO" id="GO:0006508">
    <property type="term" value="P:proteolysis"/>
    <property type="evidence" value="ECO:0007669"/>
    <property type="project" value="UniProtKB-KW"/>
</dbReference>
<dbReference type="Pfam" id="PF01546">
    <property type="entry name" value="Peptidase_M20"/>
    <property type="match status" value="1"/>
</dbReference>
<name>A0A839K4E3_9FIRM</name>
<evidence type="ECO:0000256" key="7">
    <source>
        <dbReference type="PIRNR" id="PIRNR001123"/>
    </source>
</evidence>
<dbReference type="InterPro" id="IPR011650">
    <property type="entry name" value="Peptidase_M20_dimer"/>
</dbReference>
<evidence type="ECO:0000313" key="10">
    <source>
        <dbReference type="EMBL" id="MBB2183909.1"/>
    </source>
</evidence>
<comment type="cofactor">
    <cofactor evidence="8">
        <name>a divalent metal cation</name>
        <dbReference type="ChEBI" id="CHEBI:60240"/>
    </cofactor>
    <text evidence="8">Binds 2 divalent metal cations per subunit.</text>
</comment>
<dbReference type="Gene3D" id="3.40.630.10">
    <property type="entry name" value="Zn peptidases"/>
    <property type="match status" value="1"/>
</dbReference>
<dbReference type="Pfam" id="PF07687">
    <property type="entry name" value="M20_dimer"/>
    <property type="match status" value="1"/>
</dbReference>
<evidence type="ECO:0000256" key="5">
    <source>
        <dbReference type="ARBA" id="ARBA00022833"/>
    </source>
</evidence>